<protein>
    <recommendedName>
        <fullName evidence="2">NAD-dependent epimerase/dehydratase domain-containing protein</fullName>
    </recommendedName>
</protein>
<accession>A0A0F4ZDW9</accession>
<name>A0A0F4ZDW9_9PEZI</name>
<proteinExistence type="predicted"/>
<sequence length="289" mass="30713">MASKRIIVCGGNGFVGSRICKFAVSRGWDVMSISRSGPPRWSSMSDAPSAPSWAHKVAWERANLMDASTYRSLLLDADYVVHSMGILLEADYKGLVRGSENILTGIRKIIGATSSSSGNPFLKPSSSSTSSSSSAPPRLTYEAMNRDSAVTLAREAVAGNVKAFALLSAATCPPGVPMRYLSTKREAEHVIARDMPELRSVFVRAPFMYDPSRKFTLGMAAANGAATLLDGATKGLVGGLLGRKLAKPLLVDTVAEATVEALSNENISGALEVDQIEELASQGWRNGML</sequence>
<evidence type="ECO:0000313" key="4">
    <source>
        <dbReference type="Proteomes" id="UP000033483"/>
    </source>
</evidence>
<dbReference type="OrthoDB" id="276721at2759"/>
<feature type="compositionally biased region" description="Low complexity" evidence="1">
    <location>
        <begin position="125"/>
        <end position="134"/>
    </location>
</feature>
<dbReference type="PANTHER" id="PTHR12126">
    <property type="entry name" value="NADH-UBIQUINONE OXIDOREDUCTASE 39 KDA SUBUNIT-RELATED"/>
    <property type="match status" value="1"/>
</dbReference>
<dbReference type="EMBL" id="LAEV01001195">
    <property type="protein sequence ID" value="KKA28692.1"/>
    <property type="molecule type" value="Genomic_DNA"/>
</dbReference>
<dbReference type="Gene3D" id="3.40.50.720">
    <property type="entry name" value="NAD(P)-binding Rossmann-like Domain"/>
    <property type="match status" value="1"/>
</dbReference>
<gene>
    <name evidence="3" type="ORF">TD95_003436</name>
</gene>
<dbReference type="AlphaFoldDB" id="A0A0F4ZDW9"/>
<dbReference type="InterPro" id="IPR036291">
    <property type="entry name" value="NAD(P)-bd_dom_sf"/>
</dbReference>
<comment type="caution">
    <text evidence="3">The sequence shown here is derived from an EMBL/GenBank/DDBJ whole genome shotgun (WGS) entry which is preliminary data.</text>
</comment>
<dbReference type="Pfam" id="PF01370">
    <property type="entry name" value="Epimerase"/>
    <property type="match status" value="1"/>
</dbReference>
<keyword evidence="4" id="KW-1185">Reference proteome</keyword>
<feature type="domain" description="NAD-dependent epimerase/dehydratase" evidence="2">
    <location>
        <begin position="6"/>
        <end position="84"/>
    </location>
</feature>
<evidence type="ECO:0000313" key="3">
    <source>
        <dbReference type="EMBL" id="KKA28692.1"/>
    </source>
</evidence>
<reference evidence="3 4" key="1">
    <citation type="submission" date="2015-03" db="EMBL/GenBank/DDBJ databases">
        <authorList>
            <person name="Radwan O."/>
            <person name="Al-Naeli F.A."/>
            <person name="Rendon G.A."/>
            <person name="Fields C."/>
        </authorList>
    </citation>
    <scope>NUCLEOTIDE SEQUENCE [LARGE SCALE GENOMIC DNA]</scope>
    <source>
        <strain evidence="3">CR-DP1</strain>
    </source>
</reference>
<evidence type="ECO:0000259" key="2">
    <source>
        <dbReference type="Pfam" id="PF01370"/>
    </source>
</evidence>
<dbReference type="GO" id="GO:0044877">
    <property type="term" value="F:protein-containing complex binding"/>
    <property type="evidence" value="ECO:0007669"/>
    <property type="project" value="TreeGrafter"/>
</dbReference>
<evidence type="ECO:0000256" key="1">
    <source>
        <dbReference type="SAM" id="MobiDB-lite"/>
    </source>
</evidence>
<dbReference type="GO" id="GO:0006744">
    <property type="term" value="P:ubiquinone biosynthetic process"/>
    <property type="evidence" value="ECO:0007669"/>
    <property type="project" value="EnsemblFungi"/>
</dbReference>
<dbReference type="PANTHER" id="PTHR12126:SF16">
    <property type="entry name" value="MIOREX COMPLEX COMPONENT 2"/>
    <property type="match status" value="1"/>
</dbReference>
<organism evidence="3 4">
    <name type="scientific">Thielaviopsis punctulata</name>
    <dbReference type="NCBI Taxonomy" id="72032"/>
    <lineage>
        <taxon>Eukaryota</taxon>
        <taxon>Fungi</taxon>
        <taxon>Dikarya</taxon>
        <taxon>Ascomycota</taxon>
        <taxon>Pezizomycotina</taxon>
        <taxon>Sordariomycetes</taxon>
        <taxon>Hypocreomycetidae</taxon>
        <taxon>Microascales</taxon>
        <taxon>Ceratocystidaceae</taxon>
        <taxon>Thielaviopsis</taxon>
    </lineage>
</organism>
<dbReference type="InterPro" id="IPR051207">
    <property type="entry name" value="ComplexI_NDUFA9_subunit"/>
</dbReference>
<dbReference type="SUPFAM" id="SSF51735">
    <property type="entry name" value="NAD(P)-binding Rossmann-fold domains"/>
    <property type="match status" value="1"/>
</dbReference>
<dbReference type="InterPro" id="IPR001509">
    <property type="entry name" value="Epimerase_deHydtase"/>
</dbReference>
<dbReference type="GO" id="GO:0005739">
    <property type="term" value="C:mitochondrion"/>
    <property type="evidence" value="ECO:0007669"/>
    <property type="project" value="EnsemblFungi"/>
</dbReference>
<dbReference type="Proteomes" id="UP000033483">
    <property type="component" value="Unassembled WGS sequence"/>
</dbReference>
<feature type="region of interest" description="Disordered" evidence="1">
    <location>
        <begin position="117"/>
        <end position="138"/>
    </location>
</feature>